<accession>A0A6J7TEY3</accession>
<dbReference type="InterPro" id="IPR021441">
    <property type="entry name" value="DUF3090"/>
</dbReference>
<evidence type="ECO:0000313" key="5">
    <source>
        <dbReference type="EMBL" id="CAB4979037.1"/>
    </source>
</evidence>
<protein>
    <submittedName>
        <fullName evidence="7">Unannotated protein</fullName>
    </submittedName>
</protein>
<dbReference type="EMBL" id="CAEZYA010000004">
    <property type="protein sequence ID" value="CAB4696986.1"/>
    <property type="molecule type" value="Genomic_DNA"/>
</dbReference>
<name>A0A6J7TEY3_9ZZZZ</name>
<dbReference type="EMBL" id="CAFBQM010000003">
    <property type="protein sequence ID" value="CAB5052479.1"/>
    <property type="molecule type" value="Genomic_DNA"/>
</dbReference>
<dbReference type="EMBL" id="CAFBLC010000005">
    <property type="protein sequence ID" value="CAB4854011.1"/>
    <property type="molecule type" value="Genomic_DNA"/>
</dbReference>
<evidence type="ECO:0000313" key="6">
    <source>
        <dbReference type="EMBL" id="CAB5046934.1"/>
    </source>
</evidence>
<evidence type="ECO:0000313" key="2">
    <source>
        <dbReference type="EMBL" id="CAB4761014.1"/>
    </source>
</evidence>
<evidence type="ECO:0000313" key="7">
    <source>
        <dbReference type="EMBL" id="CAB5052479.1"/>
    </source>
</evidence>
<evidence type="ECO:0000313" key="3">
    <source>
        <dbReference type="EMBL" id="CAB4800279.1"/>
    </source>
</evidence>
<evidence type="ECO:0000313" key="1">
    <source>
        <dbReference type="EMBL" id="CAB4696986.1"/>
    </source>
</evidence>
<dbReference type="EMBL" id="CAFBQD010000006">
    <property type="protein sequence ID" value="CAB5046934.1"/>
    <property type="molecule type" value="Genomic_DNA"/>
</dbReference>
<dbReference type="AlphaFoldDB" id="A0A6J7TEY3"/>
<dbReference type="NCBIfam" id="TIGR03847">
    <property type="entry name" value="conserved hypothetical protein"/>
    <property type="match status" value="1"/>
</dbReference>
<dbReference type="Pfam" id="PF11290">
    <property type="entry name" value="DUF3090"/>
    <property type="match status" value="1"/>
</dbReference>
<dbReference type="EMBL" id="CAEZZN010000004">
    <property type="protein sequence ID" value="CAB4761014.1"/>
    <property type="molecule type" value="Genomic_DNA"/>
</dbReference>
<sequence>MTYEFRDVDRFICGTVGEPGEREFYLQIRSGNRLLSATLEKSQAATLAQRLEILLRQIVKEDIATVIERSVRDDAPLEQPIEADFTVGAISIAFDELTKKLCLELFAIKEVEIEEDEAEITMYLALSQAKAFVSRTLAVVNAGRLPCPFCAIPIDPRGHLCPRANGYRR</sequence>
<dbReference type="EMBL" id="CAFBOQ010000005">
    <property type="protein sequence ID" value="CAB4979037.1"/>
    <property type="molecule type" value="Genomic_DNA"/>
</dbReference>
<proteinExistence type="predicted"/>
<dbReference type="EMBL" id="CAFAAU010000006">
    <property type="protein sequence ID" value="CAB4800279.1"/>
    <property type="molecule type" value="Genomic_DNA"/>
</dbReference>
<reference evidence="7" key="1">
    <citation type="submission" date="2020-05" db="EMBL/GenBank/DDBJ databases">
        <authorList>
            <person name="Chiriac C."/>
            <person name="Salcher M."/>
            <person name="Ghai R."/>
            <person name="Kavagutti S V."/>
        </authorList>
    </citation>
    <scope>NUCLEOTIDE SEQUENCE</scope>
</reference>
<evidence type="ECO:0000313" key="4">
    <source>
        <dbReference type="EMBL" id="CAB4854011.1"/>
    </source>
</evidence>
<organism evidence="7">
    <name type="scientific">freshwater metagenome</name>
    <dbReference type="NCBI Taxonomy" id="449393"/>
    <lineage>
        <taxon>unclassified sequences</taxon>
        <taxon>metagenomes</taxon>
        <taxon>ecological metagenomes</taxon>
    </lineage>
</organism>
<gene>
    <name evidence="1" type="ORF">UFOPK2627_00242</name>
    <name evidence="2" type="ORF">UFOPK2879_00240</name>
    <name evidence="3" type="ORF">UFOPK3078_00316</name>
    <name evidence="4" type="ORF">UFOPK3288_00224</name>
    <name evidence="5" type="ORF">UFOPK3990_00282</name>
    <name evidence="6" type="ORF">UFOPK4245_00449</name>
    <name evidence="7" type="ORF">UFOPK4337_00164</name>
</gene>